<gene>
    <name evidence="2 3" type="primary">def</name>
    <name evidence="3" type="ORF">ENL39_01905</name>
</gene>
<feature type="binding site" evidence="2">
    <location>
        <position position="130"/>
    </location>
    <ligand>
        <name>Fe cation</name>
        <dbReference type="ChEBI" id="CHEBI:24875"/>
    </ligand>
</feature>
<feature type="binding site" evidence="2">
    <location>
        <position position="134"/>
    </location>
    <ligand>
        <name>Fe cation</name>
        <dbReference type="ChEBI" id="CHEBI:24875"/>
    </ligand>
</feature>
<organism evidence="3">
    <name type="scientific">Aerophobetes bacterium</name>
    <dbReference type="NCBI Taxonomy" id="2030807"/>
    <lineage>
        <taxon>Bacteria</taxon>
        <taxon>Candidatus Aerophobota</taxon>
    </lineage>
</organism>
<sequence length="171" mass="19127">MPVYPIRKYPDPVLRKRSSRVERVGAREKKILARMAETMYSLKGVGLAGPQVGISEEFVVIDVGEGLLKLVNPVVVLKEGESQMEEGCLSIPGVLLNIKRANKVVVKGLNEKGEELEILAEGLLSHALQHEIDHLQGILIIDRATPKERKKAEPLLQKLKEEYNNFVTERL</sequence>
<keyword evidence="2" id="KW-0479">Metal-binding</keyword>
<dbReference type="InterPro" id="IPR023635">
    <property type="entry name" value="Peptide_deformylase"/>
</dbReference>
<keyword evidence="2" id="KW-0408">Iron</keyword>
<dbReference type="HAMAP" id="MF_00163">
    <property type="entry name" value="Pep_deformylase"/>
    <property type="match status" value="1"/>
</dbReference>
<dbReference type="Proteomes" id="UP000886070">
    <property type="component" value="Unassembled WGS sequence"/>
</dbReference>
<comment type="caution">
    <text evidence="3">The sequence shown here is derived from an EMBL/GenBank/DDBJ whole genome shotgun (WGS) entry which is preliminary data.</text>
</comment>
<dbReference type="PIRSF" id="PIRSF004749">
    <property type="entry name" value="Pep_def"/>
    <property type="match status" value="1"/>
</dbReference>
<comment type="cofactor">
    <cofactor evidence="2">
        <name>Fe(2+)</name>
        <dbReference type="ChEBI" id="CHEBI:29033"/>
    </cofactor>
    <text evidence="2">Binds 1 Fe(2+) ion.</text>
</comment>
<comment type="catalytic activity">
    <reaction evidence="2">
        <text>N-terminal N-formyl-L-methionyl-[peptide] + H2O = N-terminal L-methionyl-[peptide] + formate</text>
        <dbReference type="Rhea" id="RHEA:24420"/>
        <dbReference type="Rhea" id="RHEA-COMP:10639"/>
        <dbReference type="Rhea" id="RHEA-COMP:10640"/>
        <dbReference type="ChEBI" id="CHEBI:15377"/>
        <dbReference type="ChEBI" id="CHEBI:15740"/>
        <dbReference type="ChEBI" id="CHEBI:49298"/>
        <dbReference type="ChEBI" id="CHEBI:64731"/>
        <dbReference type="EC" id="3.5.1.88"/>
    </reaction>
</comment>
<keyword evidence="2" id="KW-0648">Protein biosynthesis</keyword>
<dbReference type="AlphaFoldDB" id="A0A7V5HYJ8"/>
<evidence type="ECO:0000313" key="3">
    <source>
        <dbReference type="EMBL" id="HHF98224.1"/>
    </source>
</evidence>
<dbReference type="Pfam" id="PF01327">
    <property type="entry name" value="Pep_deformylase"/>
    <property type="match status" value="1"/>
</dbReference>
<dbReference type="Gene3D" id="3.90.45.10">
    <property type="entry name" value="Peptide deformylase"/>
    <property type="match status" value="1"/>
</dbReference>
<evidence type="ECO:0000256" key="2">
    <source>
        <dbReference type="HAMAP-Rule" id="MF_00163"/>
    </source>
</evidence>
<feature type="binding site" evidence="2">
    <location>
        <position position="88"/>
    </location>
    <ligand>
        <name>Fe cation</name>
        <dbReference type="ChEBI" id="CHEBI:24875"/>
    </ligand>
</feature>
<dbReference type="PANTHER" id="PTHR10458">
    <property type="entry name" value="PEPTIDE DEFORMYLASE"/>
    <property type="match status" value="1"/>
</dbReference>
<dbReference type="PRINTS" id="PR01576">
    <property type="entry name" value="PDEFORMYLASE"/>
</dbReference>
<keyword evidence="2 3" id="KW-0378">Hydrolase</keyword>
<comment type="function">
    <text evidence="2">Removes the formyl group from the N-terminal Met of newly synthesized proteins. Requires at least a dipeptide for an efficient rate of reaction. N-terminal L-methionine is a prerequisite for activity but the enzyme has broad specificity at other positions.</text>
</comment>
<dbReference type="EC" id="3.5.1.88" evidence="2"/>
<dbReference type="SUPFAM" id="SSF56420">
    <property type="entry name" value="Peptide deformylase"/>
    <property type="match status" value="1"/>
</dbReference>
<dbReference type="EMBL" id="DRTT01000058">
    <property type="protein sequence ID" value="HHF98224.1"/>
    <property type="molecule type" value="Genomic_DNA"/>
</dbReference>
<protein>
    <recommendedName>
        <fullName evidence="2">Peptide deformylase</fullName>
        <shortName evidence="2">PDF</shortName>
        <ecNumber evidence="2">3.5.1.88</ecNumber>
    </recommendedName>
    <alternativeName>
        <fullName evidence="2">Polypeptide deformylase</fullName>
    </alternativeName>
</protein>
<proteinExistence type="inferred from homology"/>
<dbReference type="NCBIfam" id="NF001159">
    <property type="entry name" value="PRK00150.1-3"/>
    <property type="match status" value="1"/>
</dbReference>
<dbReference type="InterPro" id="IPR036821">
    <property type="entry name" value="Peptide_deformylase_sf"/>
</dbReference>
<dbReference type="GO" id="GO:0042586">
    <property type="term" value="F:peptide deformylase activity"/>
    <property type="evidence" value="ECO:0007669"/>
    <property type="project" value="UniProtKB-UniRule"/>
</dbReference>
<dbReference type="GO" id="GO:0006412">
    <property type="term" value="P:translation"/>
    <property type="evidence" value="ECO:0007669"/>
    <property type="project" value="UniProtKB-UniRule"/>
</dbReference>
<feature type="active site" evidence="2">
    <location>
        <position position="131"/>
    </location>
</feature>
<accession>A0A7V5HYJ8</accession>
<name>A0A7V5HYJ8_UNCAE</name>
<dbReference type="NCBIfam" id="TIGR00079">
    <property type="entry name" value="pept_deformyl"/>
    <property type="match status" value="1"/>
</dbReference>
<dbReference type="PANTHER" id="PTHR10458:SF22">
    <property type="entry name" value="PEPTIDE DEFORMYLASE"/>
    <property type="match status" value="1"/>
</dbReference>
<evidence type="ECO:0000256" key="1">
    <source>
        <dbReference type="ARBA" id="ARBA00010759"/>
    </source>
</evidence>
<comment type="similarity">
    <text evidence="1 2">Belongs to the polypeptide deformylase family.</text>
</comment>
<dbReference type="CDD" id="cd00487">
    <property type="entry name" value="Pep_deformylase"/>
    <property type="match status" value="1"/>
</dbReference>
<reference evidence="3" key="1">
    <citation type="journal article" date="2020" name="mSystems">
        <title>Genome- and Community-Level Interaction Insights into Carbon Utilization and Element Cycling Functions of Hydrothermarchaeota in Hydrothermal Sediment.</title>
        <authorList>
            <person name="Zhou Z."/>
            <person name="Liu Y."/>
            <person name="Xu W."/>
            <person name="Pan J."/>
            <person name="Luo Z.H."/>
            <person name="Li M."/>
        </authorList>
    </citation>
    <scope>NUCLEOTIDE SEQUENCE [LARGE SCALE GENOMIC DNA]</scope>
    <source>
        <strain evidence="3">HyVt-92</strain>
    </source>
</reference>
<dbReference type="GO" id="GO:0046872">
    <property type="term" value="F:metal ion binding"/>
    <property type="evidence" value="ECO:0007669"/>
    <property type="project" value="UniProtKB-KW"/>
</dbReference>